<evidence type="ECO:0000256" key="3">
    <source>
        <dbReference type="ARBA" id="ARBA00022946"/>
    </source>
</evidence>
<evidence type="ECO:0000256" key="8">
    <source>
        <dbReference type="SAM" id="MobiDB-lite"/>
    </source>
</evidence>
<dbReference type="PANTHER" id="PTHR12810">
    <property type="entry name" value="MITOCHONDRIAL 28S RIBOSOMAL PROTEIN S29"/>
    <property type="match status" value="1"/>
</dbReference>
<sequence>MSVPTTLRCLVRPSVSRHVPRQVAAVVWAAPFSTSSSLAANPPKKKAGTQVASIRSGKKMQLGKFKKKAPGGRTGKAPLPGERKSVRKRIQLSNSNALPVQGLAELTPEYMADKRNAGTVVSLPGTVQDQLRVVEAFKPTQYWGMFRNPSMLVRAETVDLMSRMQQSAEKKQTLKLVVSGDRITGKSMLLLQGMAHGLLNDWIVINIPEAQELTTASTEYAPIPGTNPVQYMQNNYALKLVQAVRKANEKLLTRLTTAYSHPELPQNIPINSTLMQLANSAKEADGAWFVFHALWQELMAKGQGRPPILFTLDGLQHIMKVSDYRSAAFNPIHSHDLALVRLFTDCLAGSYQFPAGGAVLAATSRGNAPRTPSMELALSQREAEQTGAEPPKHDPFSRDYDTRVEASLKNVQVMKVSGVSKLEARAVMEYWAASGLLRKTVDEATVTEKWTVGGHGVLGEMERASLLTMRP</sequence>
<organism evidence="9 10">
    <name type="scientific">Lasiosphaeria hispida</name>
    <dbReference type="NCBI Taxonomy" id="260671"/>
    <lineage>
        <taxon>Eukaryota</taxon>
        <taxon>Fungi</taxon>
        <taxon>Dikarya</taxon>
        <taxon>Ascomycota</taxon>
        <taxon>Pezizomycotina</taxon>
        <taxon>Sordariomycetes</taxon>
        <taxon>Sordariomycetidae</taxon>
        <taxon>Sordariales</taxon>
        <taxon>Lasiosphaeriaceae</taxon>
        <taxon>Lasiosphaeria</taxon>
    </lineage>
</organism>
<gene>
    <name evidence="9" type="ORF">B0T25DRAFT_558954</name>
</gene>
<protein>
    <recommendedName>
        <fullName evidence="7">Small ribosomal subunit protein mS29</fullName>
    </recommendedName>
</protein>
<keyword evidence="6" id="KW-0687">Ribonucleoprotein</keyword>
<dbReference type="Pfam" id="PF10236">
    <property type="entry name" value="DAP3"/>
    <property type="match status" value="1"/>
</dbReference>
<evidence type="ECO:0000313" key="9">
    <source>
        <dbReference type="EMBL" id="KAK3341680.1"/>
    </source>
</evidence>
<dbReference type="InterPro" id="IPR019368">
    <property type="entry name" value="Ribosomal_mS29"/>
</dbReference>
<dbReference type="Proteomes" id="UP001275084">
    <property type="component" value="Unassembled WGS sequence"/>
</dbReference>
<dbReference type="AlphaFoldDB" id="A0AAJ0M8D3"/>
<keyword evidence="3" id="KW-0809">Transit peptide</keyword>
<evidence type="ECO:0000256" key="4">
    <source>
        <dbReference type="ARBA" id="ARBA00022980"/>
    </source>
</evidence>
<evidence type="ECO:0000313" key="10">
    <source>
        <dbReference type="Proteomes" id="UP001275084"/>
    </source>
</evidence>
<keyword evidence="4" id="KW-0689">Ribosomal protein</keyword>
<comment type="similarity">
    <text evidence="2">Belongs to the mitochondrion-specific ribosomal protein mS29 family.</text>
</comment>
<feature type="region of interest" description="Disordered" evidence="8">
    <location>
        <begin position="60"/>
        <end position="82"/>
    </location>
</feature>
<dbReference type="GO" id="GO:0032543">
    <property type="term" value="P:mitochondrial translation"/>
    <property type="evidence" value="ECO:0007669"/>
    <property type="project" value="InterPro"/>
</dbReference>
<comment type="caution">
    <text evidence="9">The sequence shown here is derived from an EMBL/GenBank/DDBJ whole genome shotgun (WGS) entry which is preliminary data.</text>
</comment>
<dbReference type="PIRSF" id="PIRSF036996">
    <property type="entry name" value="RSM23"/>
    <property type="match status" value="1"/>
</dbReference>
<evidence type="ECO:0000256" key="2">
    <source>
        <dbReference type="ARBA" id="ARBA00009863"/>
    </source>
</evidence>
<dbReference type="GO" id="GO:0005763">
    <property type="term" value="C:mitochondrial small ribosomal subunit"/>
    <property type="evidence" value="ECO:0007669"/>
    <property type="project" value="InterPro"/>
</dbReference>
<name>A0AAJ0M8D3_9PEZI</name>
<proteinExistence type="inferred from homology"/>
<evidence type="ECO:0000256" key="6">
    <source>
        <dbReference type="ARBA" id="ARBA00023274"/>
    </source>
</evidence>
<keyword evidence="5" id="KW-0496">Mitochondrion</keyword>
<dbReference type="GO" id="GO:0003735">
    <property type="term" value="F:structural constituent of ribosome"/>
    <property type="evidence" value="ECO:0007669"/>
    <property type="project" value="TreeGrafter"/>
</dbReference>
<evidence type="ECO:0000256" key="5">
    <source>
        <dbReference type="ARBA" id="ARBA00023128"/>
    </source>
</evidence>
<dbReference type="InterPro" id="IPR017082">
    <property type="entry name" value="Ribosomal_mS29_fun"/>
</dbReference>
<feature type="region of interest" description="Disordered" evidence="8">
    <location>
        <begin position="364"/>
        <end position="397"/>
    </location>
</feature>
<evidence type="ECO:0000256" key="1">
    <source>
        <dbReference type="ARBA" id="ARBA00004173"/>
    </source>
</evidence>
<dbReference type="EMBL" id="JAUIQD010000008">
    <property type="protein sequence ID" value="KAK3341680.1"/>
    <property type="molecule type" value="Genomic_DNA"/>
</dbReference>
<evidence type="ECO:0000256" key="7">
    <source>
        <dbReference type="ARBA" id="ARBA00035140"/>
    </source>
</evidence>
<reference evidence="9" key="2">
    <citation type="submission" date="2023-06" db="EMBL/GenBank/DDBJ databases">
        <authorList>
            <consortium name="Lawrence Berkeley National Laboratory"/>
            <person name="Haridas S."/>
            <person name="Hensen N."/>
            <person name="Bonometti L."/>
            <person name="Westerberg I."/>
            <person name="Brannstrom I.O."/>
            <person name="Guillou S."/>
            <person name="Cros-Aarteil S."/>
            <person name="Calhoun S."/>
            <person name="Kuo A."/>
            <person name="Mondo S."/>
            <person name="Pangilinan J."/>
            <person name="Riley R."/>
            <person name="Labutti K."/>
            <person name="Andreopoulos B."/>
            <person name="Lipzen A."/>
            <person name="Chen C."/>
            <person name="Yanf M."/>
            <person name="Daum C."/>
            <person name="Ng V."/>
            <person name="Clum A."/>
            <person name="Steindorff A."/>
            <person name="Ohm R."/>
            <person name="Martin F."/>
            <person name="Silar P."/>
            <person name="Natvig D."/>
            <person name="Lalanne C."/>
            <person name="Gautier V."/>
            <person name="Ament-Velasquez S.L."/>
            <person name="Kruys A."/>
            <person name="Hutchinson M.I."/>
            <person name="Powell A.J."/>
            <person name="Barry K."/>
            <person name="Miller A.N."/>
            <person name="Grigoriev I.V."/>
            <person name="Debuchy R."/>
            <person name="Gladieux P."/>
            <person name="Thoren M.H."/>
            <person name="Johannesson H."/>
        </authorList>
    </citation>
    <scope>NUCLEOTIDE SEQUENCE</scope>
    <source>
        <strain evidence="9">CBS 955.72</strain>
    </source>
</reference>
<reference evidence="9" key="1">
    <citation type="journal article" date="2023" name="Mol. Phylogenet. Evol.">
        <title>Genome-scale phylogeny and comparative genomics of the fungal order Sordariales.</title>
        <authorList>
            <person name="Hensen N."/>
            <person name="Bonometti L."/>
            <person name="Westerberg I."/>
            <person name="Brannstrom I.O."/>
            <person name="Guillou S."/>
            <person name="Cros-Aarteil S."/>
            <person name="Calhoun S."/>
            <person name="Haridas S."/>
            <person name="Kuo A."/>
            <person name="Mondo S."/>
            <person name="Pangilinan J."/>
            <person name="Riley R."/>
            <person name="LaButti K."/>
            <person name="Andreopoulos B."/>
            <person name="Lipzen A."/>
            <person name="Chen C."/>
            <person name="Yan M."/>
            <person name="Daum C."/>
            <person name="Ng V."/>
            <person name="Clum A."/>
            <person name="Steindorff A."/>
            <person name="Ohm R.A."/>
            <person name="Martin F."/>
            <person name="Silar P."/>
            <person name="Natvig D.O."/>
            <person name="Lalanne C."/>
            <person name="Gautier V."/>
            <person name="Ament-Velasquez S.L."/>
            <person name="Kruys A."/>
            <person name="Hutchinson M.I."/>
            <person name="Powell A.J."/>
            <person name="Barry K."/>
            <person name="Miller A.N."/>
            <person name="Grigoriev I.V."/>
            <person name="Debuchy R."/>
            <person name="Gladieux P."/>
            <person name="Hiltunen Thoren M."/>
            <person name="Johannesson H."/>
        </authorList>
    </citation>
    <scope>NUCLEOTIDE SEQUENCE</scope>
    <source>
        <strain evidence="9">CBS 955.72</strain>
    </source>
</reference>
<dbReference type="PANTHER" id="PTHR12810:SF0">
    <property type="entry name" value="SMALL RIBOSOMAL SUBUNIT PROTEIN MS29"/>
    <property type="match status" value="1"/>
</dbReference>
<comment type="subcellular location">
    <subcellularLocation>
        <location evidence="1">Mitochondrion</location>
    </subcellularLocation>
</comment>
<accession>A0AAJ0M8D3</accession>
<keyword evidence="10" id="KW-1185">Reference proteome</keyword>